<organism evidence="1 2">
    <name type="scientific">Nitrosomonas aestuarii</name>
    <dbReference type="NCBI Taxonomy" id="52441"/>
    <lineage>
        <taxon>Bacteria</taxon>
        <taxon>Pseudomonadati</taxon>
        <taxon>Pseudomonadota</taxon>
        <taxon>Betaproteobacteria</taxon>
        <taxon>Nitrosomonadales</taxon>
        <taxon>Nitrosomonadaceae</taxon>
        <taxon>Nitrosomonas</taxon>
    </lineage>
</organism>
<dbReference type="EMBL" id="FOSP01000025">
    <property type="protein sequence ID" value="SFK99867.1"/>
    <property type="molecule type" value="Genomic_DNA"/>
</dbReference>
<accession>A0A1I4E5I6</accession>
<sequence>MKNLLEHVAKRVFRFTYGSNPKGEGPQIRKKFAYFTPEDYYQASIVSILKKSDKWLDIGCGRDIFPDNQRLAKILTSRAQETVGVDPSPNVRDNKLLDRAYLGFADSVKEDNYYNLITLRMVAEHVADPDELVTQIDRIAANDAHVIVYTIYKWSPVSIITMLTPFWAHHAPKRFFWRTEERDTFPVEYKMNTKSQLNKIFSRRDFVNVSFMYLDDCRTLAKYKSTLYAELILRKFLNFFNLHYPELCILSIYRKNNKGQ</sequence>
<dbReference type="Gene3D" id="3.40.50.150">
    <property type="entry name" value="Vaccinia Virus protein VP39"/>
    <property type="match status" value="1"/>
</dbReference>
<dbReference type="RefSeq" id="WP_090701323.1">
    <property type="nucleotide sequence ID" value="NZ_FOSP01000025.1"/>
</dbReference>
<dbReference type="InterPro" id="IPR029063">
    <property type="entry name" value="SAM-dependent_MTases_sf"/>
</dbReference>
<proteinExistence type="predicted"/>
<dbReference type="GO" id="GO:0008168">
    <property type="term" value="F:methyltransferase activity"/>
    <property type="evidence" value="ECO:0007669"/>
    <property type="project" value="UniProtKB-KW"/>
</dbReference>
<evidence type="ECO:0000313" key="1">
    <source>
        <dbReference type="EMBL" id="SFK99867.1"/>
    </source>
</evidence>
<keyword evidence="1" id="KW-0808">Transferase</keyword>
<dbReference type="Pfam" id="PF13489">
    <property type="entry name" value="Methyltransf_23"/>
    <property type="match status" value="1"/>
</dbReference>
<keyword evidence="2" id="KW-1185">Reference proteome</keyword>
<name>A0A1I4E5I6_9PROT</name>
<evidence type="ECO:0000313" key="2">
    <source>
        <dbReference type="Proteomes" id="UP000199533"/>
    </source>
</evidence>
<protein>
    <submittedName>
        <fullName evidence="1">Methyltransferase domain-containing protein</fullName>
    </submittedName>
</protein>
<dbReference type="STRING" id="52441.SAMN05216302_102531"/>
<gene>
    <name evidence="1" type="ORF">SAMN05216302_102531</name>
</gene>
<dbReference type="Proteomes" id="UP000199533">
    <property type="component" value="Unassembled WGS sequence"/>
</dbReference>
<reference evidence="1" key="1">
    <citation type="submission" date="2016-10" db="EMBL/GenBank/DDBJ databases">
        <authorList>
            <person name="de Groot N.N."/>
        </authorList>
    </citation>
    <scope>NUCLEOTIDE SEQUENCE [LARGE SCALE GENOMIC DNA]</scope>
    <source>
        <strain evidence="1">Nm69</strain>
    </source>
</reference>
<dbReference type="GO" id="GO:0032259">
    <property type="term" value="P:methylation"/>
    <property type="evidence" value="ECO:0007669"/>
    <property type="project" value="UniProtKB-KW"/>
</dbReference>
<dbReference type="SUPFAM" id="SSF53335">
    <property type="entry name" value="S-adenosyl-L-methionine-dependent methyltransferases"/>
    <property type="match status" value="1"/>
</dbReference>
<dbReference type="OrthoDB" id="7583028at2"/>
<keyword evidence="1" id="KW-0489">Methyltransferase</keyword>
<dbReference type="AlphaFoldDB" id="A0A1I4E5I6"/>